<dbReference type="GO" id="GO:0016810">
    <property type="term" value="F:hydrolase activity, acting on carbon-nitrogen (but not peptide) bonds"/>
    <property type="evidence" value="ECO:0007669"/>
    <property type="project" value="InterPro"/>
</dbReference>
<keyword evidence="3" id="KW-1185">Reference proteome</keyword>
<dbReference type="PROSITE" id="PS51257">
    <property type="entry name" value="PROKAR_LIPOPROTEIN"/>
    <property type="match status" value="1"/>
</dbReference>
<dbReference type="InterPro" id="IPR032466">
    <property type="entry name" value="Metal_Hydrolase"/>
</dbReference>
<accession>A0A3T0N2I8</accession>
<evidence type="ECO:0000259" key="1">
    <source>
        <dbReference type="Pfam" id="PF07969"/>
    </source>
</evidence>
<protein>
    <submittedName>
        <fullName evidence="2">Amidohydrolase</fullName>
    </submittedName>
</protein>
<dbReference type="Gene3D" id="3.10.310.70">
    <property type="match status" value="1"/>
</dbReference>
<dbReference type="Pfam" id="PF07969">
    <property type="entry name" value="Amidohydro_3"/>
    <property type="match status" value="1"/>
</dbReference>
<dbReference type="Proteomes" id="UP000283063">
    <property type="component" value="Chromosome"/>
</dbReference>
<dbReference type="SUPFAM" id="SSF51556">
    <property type="entry name" value="Metallo-dependent hydrolases"/>
    <property type="match status" value="1"/>
</dbReference>
<gene>
    <name evidence="2" type="ORF">EBB79_10280</name>
</gene>
<dbReference type="AlphaFoldDB" id="A0A3T0N2I8"/>
<evidence type="ECO:0000313" key="2">
    <source>
        <dbReference type="EMBL" id="AZV78224.1"/>
    </source>
</evidence>
<keyword evidence="2" id="KW-0378">Hydrolase</keyword>
<dbReference type="PANTHER" id="PTHR22642">
    <property type="entry name" value="IMIDAZOLONEPROPIONASE"/>
    <property type="match status" value="1"/>
</dbReference>
<dbReference type="SUPFAM" id="SSF51338">
    <property type="entry name" value="Composite domain of metallo-dependent hydrolases"/>
    <property type="match status" value="1"/>
</dbReference>
<dbReference type="PANTHER" id="PTHR22642:SF2">
    <property type="entry name" value="PROTEIN LONG AFTER FAR-RED 3"/>
    <property type="match status" value="1"/>
</dbReference>
<dbReference type="InterPro" id="IPR013108">
    <property type="entry name" value="Amidohydro_3"/>
</dbReference>
<dbReference type="EMBL" id="CP033219">
    <property type="protein sequence ID" value="AZV78224.1"/>
    <property type="molecule type" value="Genomic_DNA"/>
</dbReference>
<dbReference type="CDD" id="cd01300">
    <property type="entry name" value="YtcJ_like"/>
    <property type="match status" value="1"/>
</dbReference>
<proteinExistence type="predicted"/>
<feature type="domain" description="Amidohydrolase 3" evidence="1">
    <location>
        <begin position="80"/>
        <end position="541"/>
    </location>
</feature>
<name>A0A3T0N2I8_9RHOB</name>
<dbReference type="InterPro" id="IPR033932">
    <property type="entry name" value="YtcJ-like"/>
</dbReference>
<dbReference type="OrthoDB" id="9811399at2"/>
<dbReference type="Gene3D" id="3.20.20.140">
    <property type="entry name" value="Metal-dependent hydrolases"/>
    <property type="match status" value="1"/>
</dbReference>
<dbReference type="InterPro" id="IPR011059">
    <property type="entry name" value="Metal-dep_hydrolase_composite"/>
</dbReference>
<organism evidence="2 3">
    <name type="scientific">Parasedimentitalea marina</name>
    <dbReference type="NCBI Taxonomy" id="2483033"/>
    <lineage>
        <taxon>Bacteria</taxon>
        <taxon>Pseudomonadati</taxon>
        <taxon>Pseudomonadota</taxon>
        <taxon>Alphaproteobacteria</taxon>
        <taxon>Rhodobacterales</taxon>
        <taxon>Paracoccaceae</taxon>
        <taxon>Parasedimentitalea</taxon>
    </lineage>
</organism>
<reference evidence="2 3" key="1">
    <citation type="submission" date="2018-10" db="EMBL/GenBank/DDBJ databases">
        <title>Parasedimentitalea marina sp. nov., a psychrophilic bacterium isolated from deep seawater of the New Britain Trench.</title>
        <authorList>
            <person name="Cao J."/>
        </authorList>
    </citation>
    <scope>NUCLEOTIDE SEQUENCE [LARGE SCALE GENOMIC DNA]</scope>
    <source>
        <strain evidence="2 3">W43</strain>
    </source>
</reference>
<dbReference type="Gene3D" id="2.30.40.10">
    <property type="entry name" value="Urease, subunit C, domain 1"/>
    <property type="match status" value="1"/>
</dbReference>
<dbReference type="KEGG" id="sedi:EBB79_10280"/>
<evidence type="ECO:0000313" key="3">
    <source>
        <dbReference type="Proteomes" id="UP000283063"/>
    </source>
</evidence>
<sequence length="562" mass="60318">MRWFWWFLGALSVGCLSIFWYSQSPALPIQYILTAETILTMDPDQPEVEAILVENDIIKSVGSLAALSSQSNAQVIRYPGNTIIPGLIEPHTHPIASALLGATVNIGSAHYASRQEIMDALAEAADGVQLTPWIVAFGWDPIAVSGLHTPTLEELDAIAPDKPMLILTQMLHEAFVNSAGLKAAGIQQANGAELRELELVNQAISAIPPAADAIVELLVRRQYQAYAKVGFTSIGVAGAVGRHPDPVGLLSRIGANNSPSLRSFIYLLENQDDTGHNSQNKSAVVGRKYWLDGSPFTGGAATRDPYEVTSLTSETLGLQAGHHGEVLLRENDLYEKLLPQHQSGHQIALHVQGERAIDVALNVLERLSQDVPEPGVSHRLEHNALITADQISRAGDIGVSLGFFVDHITYYGDQLQDLFGAQRVGRYMPTASAQSAGVVITLHGDHPATPLDPMQTMATSITRQSLSGNVIAGDQALSAEQALAAMTLNAAKQLGQETQLGSIQIGKKADFTIVNGNPLTTDPSDIAQLQVTGVLIDGQPVDLRWIATLSPGLVWRLLKSQF</sequence>